<comment type="caution">
    <text evidence="8">The sequence shown here is derived from an EMBL/GenBank/DDBJ whole genome shotgun (WGS) entry which is preliminary data.</text>
</comment>
<evidence type="ECO:0000313" key="8">
    <source>
        <dbReference type="EMBL" id="TMQ66586.1"/>
    </source>
</evidence>
<feature type="region of interest" description="Disordered" evidence="5">
    <location>
        <begin position="631"/>
        <end position="693"/>
    </location>
</feature>
<dbReference type="PANTHER" id="PTHR37422:SF13">
    <property type="entry name" value="LIPOPOLYSACCHARIDE BIOSYNTHESIS PROTEIN PA4999-RELATED"/>
    <property type="match status" value="1"/>
</dbReference>
<dbReference type="EMBL" id="VBOY01000054">
    <property type="protein sequence ID" value="TMQ66586.1"/>
    <property type="molecule type" value="Genomic_DNA"/>
</dbReference>
<feature type="transmembrane region" description="Helical" evidence="6">
    <location>
        <begin position="338"/>
        <end position="364"/>
    </location>
</feature>
<proteinExistence type="predicted"/>
<comment type="subcellular location">
    <subcellularLocation>
        <location evidence="1">Membrane</location>
        <topology evidence="1">Multi-pass membrane protein</topology>
    </subcellularLocation>
</comment>
<sequence>MGIPQGGGGARGGARSGRPSWRWQPLDIAIGAWLAVEALASMASVSPRTSIFGDPQQHEGLLTSLSLAGLYLAARVFLPRPEDVRGALDAWLVAACLASGYAFLQLAGLDPFSWTQVAMLGAFVRPGGTLGHANLLGVVTSAACAAAFGGALLPGRRRGLRALAMAVLALATVLTFSRAAWAALAAAASRRPRISRRGALVAASVAIPLVLAIVLSPARRLIVERVREMASPFAGPGSTRLDIWNAAWAMWRERALLGQGPDTFGIVFTRFQPAEFWRLEWNHVAWHAHSIYLHTLATRGVLGIVAAAGCTVSLGFALRAAWRRGGRARETVAPLAGALAALAVAGSTGALGIAGAVALTVLIAGMASQAVSIDPAVAPRRPAPARAPRRPGGGRAPRLGAWSAGLAAAALGLVASACDLNALWAAGEARRWVDHGGLAAAAGGEAEAGELAARAQVWGGRAPWSDLVPRTASELLMTWAAGSSRPLELLRVAERSAREAVRRVPLRAANHRRLADVLGSEAMLGDSTRTAATEASFARAAALAPCDAFILLEWARDRLAMGNPWGALEPARRAVALYPDRGFALEILGEALLGVRDSTGARAAFERAVAGRWSEEPGARARAGRLLEALGPDSARNDSGTHCPILGGARRDLGSSILQPRKRLKPHSRSSKSEGNPEIPGVAAGLGRRPRPRFRRLRVQHAEPRARLGELLAMVFQGRQREGFEHPVLGDPERAGVMGNLVVRGQGGR</sequence>
<feature type="compositionally biased region" description="Basic residues" evidence="5">
    <location>
        <begin position="660"/>
        <end position="670"/>
    </location>
</feature>
<organism evidence="8 9">
    <name type="scientific">Eiseniibacteriota bacterium</name>
    <dbReference type="NCBI Taxonomy" id="2212470"/>
    <lineage>
        <taxon>Bacteria</taxon>
        <taxon>Candidatus Eiseniibacteriota</taxon>
    </lineage>
</organism>
<feature type="domain" description="O-antigen ligase-related" evidence="7">
    <location>
        <begin position="163"/>
        <end position="306"/>
    </location>
</feature>
<evidence type="ECO:0000256" key="4">
    <source>
        <dbReference type="ARBA" id="ARBA00023136"/>
    </source>
</evidence>
<feature type="transmembrane region" description="Helical" evidence="6">
    <location>
        <begin position="165"/>
        <end position="187"/>
    </location>
</feature>
<reference evidence="8 9" key="1">
    <citation type="journal article" date="2019" name="Nat. Microbiol.">
        <title>Mediterranean grassland soil C-N compound turnover is dependent on rainfall and depth, and is mediated by genomically divergent microorganisms.</title>
        <authorList>
            <person name="Diamond S."/>
            <person name="Andeer P.F."/>
            <person name="Li Z."/>
            <person name="Crits-Christoph A."/>
            <person name="Burstein D."/>
            <person name="Anantharaman K."/>
            <person name="Lane K.R."/>
            <person name="Thomas B.C."/>
            <person name="Pan C."/>
            <person name="Northen T.R."/>
            <person name="Banfield J.F."/>
        </authorList>
    </citation>
    <scope>NUCLEOTIDE SEQUENCE [LARGE SCALE GENOMIC DNA]</scope>
    <source>
        <strain evidence="8">WS_8</strain>
    </source>
</reference>
<name>A0A538TSI9_UNCEI</name>
<gene>
    <name evidence="8" type="ORF">E6K78_06085</name>
</gene>
<dbReference type="InterPro" id="IPR051533">
    <property type="entry name" value="WaaL-like"/>
</dbReference>
<feature type="transmembrane region" description="Helical" evidence="6">
    <location>
        <begin position="199"/>
        <end position="218"/>
    </location>
</feature>
<keyword evidence="2 6" id="KW-0812">Transmembrane</keyword>
<dbReference type="InterPro" id="IPR007016">
    <property type="entry name" value="O-antigen_ligase-rel_domated"/>
</dbReference>
<dbReference type="InterPro" id="IPR011990">
    <property type="entry name" value="TPR-like_helical_dom_sf"/>
</dbReference>
<evidence type="ECO:0000256" key="5">
    <source>
        <dbReference type="SAM" id="MobiDB-lite"/>
    </source>
</evidence>
<dbReference type="Proteomes" id="UP000316609">
    <property type="component" value="Unassembled WGS sequence"/>
</dbReference>
<dbReference type="AlphaFoldDB" id="A0A538TSI9"/>
<evidence type="ECO:0000256" key="3">
    <source>
        <dbReference type="ARBA" id="ARBA00022989"/>
    </source>
</evidence>
<feature type="transmembrane region" description="Helical" evidence="6">
    <location>
        <begin position="90"/>
        <end position="109"/>
    </location>
</feature>
<dbReference type="Pfam" id="PF04932">
    <property type="entry name" value="Wzy_C"/>
    <property type="match status" value="1"/>
</dbReference>
<evidence type="ECO:0000256" key="6">
    <source>
        <dbReference type="SAM" id="Phobius"/>
    </source>
</evidence>
<feature type="transmembrane region" description="Helical" evidence="6">
    <location>
        <begin position="300"/>
        <end position="318"/>
    </location>
</feature>
<accession>A0A538TSI9</accession>
<dbReference type="Gene3D" id="1.25.40.10">
    <property type="entry name" value="Tetratricopeptide repeat domain"/>
    <property type="match status" value="1"/>
</dbReference>
<dbReference type="SUPFAM" id="SSF48452">
    <property type="entry name" value="TPR-like"/>
    <property type="match status" value="1"/>
</dbReference>
<keyword evidence="3 6" id="KW-1133">Transmembrane helix</keyword>
<evidence type="ECO:0000313" key="9">
    <source>
        <dbReference type="Proteomes" id="UP000316609"/>
    </source>
</evidence>
<dbReference type="PANTHER" id="PTHR37422">
    <property type="entry name" value="TEICHURONIC ACID BIOSYNTHESIS PROTEIN TUAE"/>
    <property type="match status" value="1"/>
</dbReference>
<evidence type="ECO:0000256" key="2">
    <source>
        <dbReference type="ARBA" id="ARBA00022692"/>
    </source>
</evidence>
<dbReference type="GO" id="GO:0016020">
    <property type="term" value="C:membrane"/>
    <property type="evidence" value="ECO:0007669"/>
    <property type="project" value="UniProtKB-SubCell"/>
</dbReference>
<evidence type="ECO:0000259" key="7">
    <source>
        <dbReference type="Pfam" id="PF04932"/>
    </source>
</evidence>
<feature type="transmembrane region" description="Helical" evidence="6">
    <location>
        <begin position="129"/>
        <end position="153"/>
    </location>
</feature>
<keyword evidence="4 6" id="KW-0472">Membrane</keyword>
<evidence type="ECO:0000256" key="1">
    <source>
        <dbReference type="ARBA" id="ARBA00004141"/>
    </source>
</evidence>
<protein>
    <recommendedName>
        <fullName evidence="7">O-antigen ligase-related domain-containing protein</fullName>
    </recommendedName>
</protein>